<dbReference type="KEGG" id="seri:SERIO_v1c11640"/>
<dbReference type="RefSeq" id="WP_047791895.1">
    <property type="nucleotide sequence ID" value="NZ_CP011856.1"/>
</dbReference>
<dbReference type="NCBIfam" id="NF038029">
    <property type="entry name" value="LP_plasma"/>
    <property type="match status" value="1"/>
</dbReference>
<evidence type="ECO:0000313" key="2">
    <source>
        <dbReference type="EMBL" id="AKM54715.1"/>
    </source>
</evidence>
<reference evidence="2 3" key="1">
    <citation type="journal article" date="2015" name="Genome Biol. Evol.">
        <title>Found and Lost: The Fates of Horizontally Acquired Genes in Arthropod-Symbiotic Spiroplasma.</title>
        <authorList>
            <person name="Lo W.S."/>
            <person name="Gasparich G.E."/>
            <person name="Kuo C.H."/>
        </authorList>
    </citation>
    <scope>NUCLEOTIDE SEQUENCE [LARGE SCALE GENOMIC DNA]</scope>
    <source>
        <strain evidence="3">TDA-040725-5</strain>
    </source>
</reference>
<evidence type="ECO:0000313" key="3">
    <source>
        <dbReference type="Proteomes" id="UP000035661"/>
    </source>
</evidence>
<proteinExistence type="predicted"/>
<sequence length="571" mass="64432">MKRLLSILGTISILASTSSAVVACKSDKFERFDTPAIADEIKKWIIAEINGNADYVQYSFNQIFNSADLKTLAIRLLDSNISKFYYSAEEATRARYTGVTIDTSQPDNIIARQIVNFVKQVALDKLYTEYLAGISNNSPLEYKMASQGYAPDYQTDNWFVLGVKSYFYDKTGSGGADFLIAYYAKSRVELEKNPGYKFKIDQKLVDQSSYDDFNKLSEDAKKVALQVRFNDYYNHVEIPSVVDQILATTYLHQNQIRKYGAGNDSHLYINKNGALFNNIQSWEDNPSSRTTWKSYIKMVWEVKMSKTELEKKFPYSEIEKINNAANGSDKKAILDLLQKDFAVDPAAPDTTNQIKDGIDPIFNVPGFKGFVGFKKSDNSIFTTINNADLYKNNLGNVLTAGIMRANNGPTDQVSTYEFVDANKRNASLVFVLPIYTIDLMNNMTLNYQDKPITDANKLEMKFYGSGGQPTDLNANWLVQGLSVKWLYNSDGYLGSYDNTGAPLYNLDGSPTSVDNYKGNILKWIEYTMAQNTDLQKSGKTRLYSLAFNNDPKNIYSQTLYDAIGTYIISRD</sequence>
<protein>
    <recommendedName>
        <fullName evidence="4">Lipoprotein</fullName>
    </recommendedName>
</protein>
<keyword evidence="1" id="KW-0732">Signal</keyword>
<dbReference type="Proteomes" id="UP000035661">
    <property type="component" value="Chromosome"/>
</dbReference>
<accession>A0A0H3XJF9</accession>
<evidence type="ECO:0000256" key="1">
    <source>
        <dbReference type="SAM" id="SignalP"/>
    </source>
</evidence>
<organism evidence="2 3">
    <name type="scientific">Spiroplasma eriocheiris</name>
    <dbReference type="NCBI Taxonomy" id="315358"/>
    <lineage>
        <taxon>Bacteria</taxon>
        <taxon>Bacillati</taxon>
        <taxon>Mycoplasmatota</taxon>
        <taxon>Mollicutes</taxon>
        <taxon>Entomoplasmatales</taxon>
        <taxon>Spiroplasmataceae</taxon>
        <taxon>Spiroplasma</taxon>
    </lineage>
</organism>
<reference evidence="3" key="2">
    <citation type="submission" date="2015-06" db="EMBL/GenBank/DDBJ databases">
        <title>Complete genome sequence of Spiroplasma eriocheiris TDA-040725-5 (DSM 21848).</title>
        <authorList>
            <person name="Lo W.-S."/>
            <person name="Kuo C.-H."/>
        </authorList>
    </citation>
    <scope>NUCLEOTIDE SEQUENCE [LARGE SCALE GENOMIC DNA]</scope>
    <source>
        <strain evidence="3">TDA-040725-5</strain>
    </source>
</reference>
<feature type="chain" id="PRO_5005204248" description="Lipoprotein" evidence="1">
    <location>
        <begin position="21"/>
        <end position="571"/>
    </location>
</feature>
<keyword evidence="3" id="KW-1185">Reference proteome</keyword>
<dbReference type="STRING" id="315358.SERIO_v1c11640"/>
<gene>
    <name evidence="2" type="ORF">SERIO_v1c11640</name>
</gene>
<name>A0A0H3XJF9_9MOLU</name>
<dbReference type="EMBL" id="CP011856">
    <property type="protein sequence ID" value="AKM54715.1"/>
    <property type="molecule type" value="Genomic_DNA"/>
</dbReference>
<evidence type="ECO:0008006" key="4">
    <source>
        <dbReference type="Google" id="ProtNLM"/>
    </source>
</evidence>
<dbReference type="InterPro" id="IPR054816">
    <property type="entry name" value="Lipoprotein_mollicutes-type_CS"/>
</dbReference>
<feature type="signal peptide" evidence="1">
    <location>
        <begin position="1"/>
        <end position="20"/>
    </location>
</feature>
<dbReference type="AlphaFoldDB" id="A0A0H3XJF9"/>
<dbReference type="PROSITE" id="PS51257">
    <property type="entry name" value="PROKAR_LIPOPROTEIN"/>
    <property type="match status" value="1"/>
</dbReference>
<dbReference type="PATRIC" id="fig|743698.3.peg.1175"/>
<dbReference type="NCBIfam" id="NF045726">
    <property type="entry name" value="XXplasma_LP"/>
    <property type="match status" value="1"/>
</dbReference>